<proteinExistence type="predicted"/>
<gene>
    <name evidence="1" type="ORF">N7493_006447</name>
</gene>
<evidence type="ECO:0000313" key="1">
    <source>
        <dbReference type="EMBL" id="KAJ5724719.1"/>
    </source>
</evidence>
<dbReference type="EMBL" id="JAQJAN010000008">
    <property type="protein sequence ID" value="KAJ5724719.1"/>
    <property type="molecule type" value="Genomic_DNA"/>
</dbReference>
<name>A0AAD6HL25_9EURO</name>
<accession>A0AAD6HL25</accession>
<reference evidence="1" key="2">
    <citation type="submission" date="2023-01" db="EMBL/GenBank/DDBJ databases">
        <authorList>
            <person name="Petersen C."/>
        </authorList>
    </citation>
    <scope>NUCLEOTIDE SEQUENCE</scope>
    <source>
        <strain evidence="1">IBT 17514</strain>
    </source>
</reference>
<organism evidence="1 2">
    <name type="scientific">Penicillium malachiteum</name>
    <dbReference type="NCBI Taxonomy" id="1324776"/>
    <lineage>
        <taxon>Eukaryota</taxon>
        <taxon>Fungi</taxon>
        <taxon>Dikarya</taxon>
        <taxon>Ascomycota</taxon>
        <taxon>Pezizomycotina</taxon>
        <taxon>Eurotiomycetes</taxon>
        <taxon>Eurotiomycetidae</taxon>
        <taxon>Eurotiales</taxon>
        <taxon>Aspergillaceae</taxon>
        <taxon>Penicillium</taxon>
    </lineage>
</organism>
<keyword evidence="2" id="KW-1185">Reference proteome</keyword>
<evidence type="ECO:0000313" key="2">
    <source>
        <dbReference type="Proteomes" id="UP001215712"/>
    </source>
</evidence>
<dbReference type="Proteomes" id="UP001215712">
    <property type="component" value="Unassembled WGS sequence"/>
</dbReference>
<protein>
    <submittedName>
        <fullName evidence="1">Uncharacterized protein</fullName>
    </submittedName>
</protein>
<sequence>MEVVQTKEVPDKATLLKHRGDGLGFRDLFLGSISILPDLDIEEGELCYHPEGVKYGPQDDGPEERAVLVLQFGGASKQGYLAHAQLKLGEQSLRKKGGRFEQGKYYGPDADPSIPVDGFKAIWEECMGQKMTFPEGRYGSVVNMKPKAYTYVQDKSNEAISRKKLGVFSERETRAEVVKLVNGGSWDIPSEDASRFYWVLSGLGSVDGQELKAESAGRLKPGLSATVVCEGADLEILCFALPTLVKIQ</sequence>
<dbReference type="AlphaFoldDB" id="A0AAD6HL25"/>
<comment type="caution">
    <text evidence="1">The sequence shown here is derived from an EMBL/GenBank/DDBJ whole genome shotgun (WGS) entry which is preliminary data.</text>
</comment>
<reference evidence="1" key="1">
    <citation type="journal article" date="2023" name="IMA Fungus">
        <title>Comparative genomic study of the Penicillium genus elucidates a diverse pangenome and 15 lateral gene transfer events.</title>
        <authorList>
            <person name="Petersen C."/>
            <person name="Sorensen T."/>
            <person name="Nielsen M.R."/>
            <person name="Sondergaard T.E."/>
            <person name="Sorensen J.L."/>
            <person name="Fitzpatrick D.A."/>
            <person name="Frisvad J.C."/>
            <person name="Nielsen K.L."/>
        </authorList>
    </citation>
    <scope>NUCLEOTIDE SEQUENCE</scope>
    <source>
        <strain evidence="1">IBT 17514</strain>
    </source>
</reference>